<dbReference type="Pfam" id="PF11495">
    <property type="entry name" value="Regulator_TrmB"/>
    <property type="match status" value="1"/>
</dbReference>
<dbReference type="InterPro" id="IPR036390">
    <property type="entry name" value="WH_DNA-bd_sf"/>
</dbReference>
<dbReference type="CDD" id="cd09124">
    <property type="entry name" value="PLDc_like_TrmB_middle"/>
    <property type="match status" value="1"/>
</dbReference>
<dbReference type="PANTHER" id="PTHR34293">
    <property type="entry name" value="HTH-TYPE TRANSCRIPTIONAL REGULATOR TRMBL2"/>
    <property type="match status" value="1"/>
</dbReference>
<dbReference type="Gene3D" id="1.10.10.10">
    <property type="entry name" value="Winged helix-like DNA-binding domain superfamily/Winged helix DNA-binding domain"/>
    <property type="match status" value="1"/>
</dbReference>
<dbReference type="Proteomes" id="UP001332192">
    <property type="component" value="Chromosome"/>
</dbReference>
<sequence>MLPDLNGDPIVLLQELGLTDYEARVYMALCRRNPLNGHQVARLSGVPSAKVYATLEKLVTRGLVAHRESKPVTYVPLPIEEFLAHRRRRLDVVADQIRALLATDFTAAQAEALWHLKGFDTLMTRAAELLARASAEVLLSLWEPVVSTIRPRLAEAASRGVRVAAIYFDGQGPGVGFAIRHVDLPSVKARHGGQSFLVVDQRMALFISHGTSPEQWQGLWTSNAAMVRAIANYIRHDIYVNKIVRRFPEAVGAAYGEHLDLLLDVFDDRVLATGQLKLPGP</sequence>
<evidence type="ECO:0000259" key="1">
    <source>
        <dbReference type="Pfam" id="PF01978"/>
    </source>
</evidence>
<dbReference type="SUPFAM" id="SSF46785">
    <property type="entry name" value="Winged helix' DNA-binding domain"/>
    <property type="match status" value="1"/>
</dbReference>
<organism evidence="3 4">
    <name type="scientific">Carboxydichorda subterranea</name>
    <dbReference type="NCBI Taxonomy" id="3109565"/>
    <lineage>
        <taxon>Bacteria</taxon>
        <taxon>Bacillati</taxon>
        <taxon>Bacillota</taxon>
        <taxon>Limnochordia</taxon>
        <taxon>Limnochordales</taxon>
        <taxon>Geochordaceae</taxon>
        <taxon>Carboxydichorda</taxon>
    </lineage>
</organism>
<feature type="domain" description="Transcription regulator TrmB C-terminal" evidence="2">
    <location>
        <begin position="112"/>
        <end position="233"/>
    </location>
</feature>
<protein>
    <submittedName>
        <fullName evidence="3">Helix-turn-helix domain-containing protein</fullName>
    </submittedName>
</protein>
<accession>A0ABZ1BY02</accession>
<dbReference type="InterPro" id="IPR021586">
    <property type="entry name" value="Tscrpt_reg_TrmB_C"/>
</dbReference>
<dbReference type="InterPro" id="IPR051797">
    <property type="entry name" value="TrmB-like"/>
</dbReference>
<dbReference type="InterPro" id="IPR002831">
    <property type="entry name" value="Tscrpt_reg_TrmB_N"/>
</dbReference>
<reference evidence="3 4" key="1">
    <citation type="journal article" date="2024" name="Front. Microbiol.">
        <title>Novel thermophilic genera Geochorda gen. nov. and Carboxydochorda gen. nov. from the deep terrestrial subsurface reveal the ecophysiological diversity in the class Limnochordia.</title>
        <authorList>
            <person name="Karnachuk O.V."/>
            <person name="Lukina A.P."/>
            <person name="Avakyan M.R."/>
            <person name="Kadnikov V.V."/>
            <person name="Begmatov S."/>
            <person name="Beletsky A.V."/>
            <person name="Vlasova K.G."/>
            <person name="Novikov A.A."/>
            <person name="Shcherbakova V.A."/>
            <person name="Mardanov A.V."/>
            <person name="Ravin N.V."/>
        </authorList>
    </citation>
    <scope>NUCLEOTIDE SEQUENCE [LARGE SCALE GENOMIC DNA]</scope>
    <source>
        <strain evidence="3 4">L945</strain>
    </source>
</reference>
<proteinExistence type="predicted"/>
<feature type="domain" description="Transcription regulator TrmB N-terminal" evidence="1">
    <location>
        <begin position="13"/>
        <end position="80"/>
    </location>
</feature>
<dbReference type="Pfam" id="PF01978">
    <property type="entry name" value="TrmB"/>
    <property type="match status" value="1"/>
</dbReference>
<dbReference type="RefSeq" id="WP_324716661.1">
    <property type="nucleotide sequence ID" value="NZ_CP141615.1"/>
</dbReference>
<dbReference type="EMBL" id="CP141615">
    <property type="protein sequence ID" value="WRP17390.1"/>
    <property type="molecule type" value="Genomic_DNA"/>
</dbReference>
<dbReference type="InterPro" id="IPR036388">
    <property type="entry name" value="WH-like_DNA-bd_sf"/>
</dbReference>
<gene>
    <name evidence="3" type="ORF">U7230_15125</name>
</gene>
<dbReference type="PANTHER" id="PTHR34293:SF1">
    <property type="entry name" value="HTH-TYPE TRANSCRIPTIONAL REGULATOR TRMBL2"/>
    <property type="match status" value="1"/>
</dbReference>
<evidence type="ECO:0000313" key="3">
    <source>
        <dbReference type="EMBL" id="WRP17390.1"/>
    </source>
</evidence>
<evidence type="ECO:0000259" key="2">
    <source>
        <dbReference type="Pfam" id="PF11495"/>
    </source>
</evidence>
<evidence type="ECO:0000313" key="4">
    <source>
        <dbReference type="Proteomes" id="UP001332192"/>
    </source>
</evidence>
<keyword evidence="4" id="KW-1185">Reference proteome</keyword>
<name>A0ABZ1BY02_9FIRM</name>